<accession>A0ACB9Q748</accession>
<dbReference type="EMBL" id="CM039426">
    <property type="protein sequence ID" value="KAI4356864.1"/>
    <property type="molecule type" value="Genomic_DNA"/>
</dbReference>
<gene>
    <name evidence="1" type="ORF">L6164_000850</name>
</gene>
<dbReference type="Proteomes" id="UP000828941">
    <property type="component" value="Chromosome 1"/>
</dbReference>
<name>A0ACB9Q748_BAUVA</name>
<evidence type="ECO:0000313" key="1">
    <source>
        <dbReference type="EMBL" id="KAI4356864.1"/>
    </source>
</evidence>
<protein>
    <submittedName>
        <fullName evidence="1">Uncharacterized protein</fullName>
    </submittedName>
</protein>
<proteinExistence type="predicted"/>
<organism evidence="1 2">
    <name type="scientific">Bauhinia variegata</name>
    <name type="common">Purple orchid tree</name>
    <name type="synonym">Phanera variegata</name>
    <dbReference type="NCBI Taxonomy" id="167791"/>
    <lineage>
        <taxon>Eukaryota</taxon>
        <taxon>Viridiplantae</taxon>
        <taxon>Streptophyta</taxon>
        <taxon>Embryophyta</taxon>
        <taxon>Tracheophyta</taxon>
        <taxon>Spermatophyta</taxon>
        <taxon>Magnoliopsida</taxon>
        <taxon>eudicotyledons</taxon>
        <taxon>Gunneridae</taxon>
        <taxon>Pentapetalae</taxon>
        <taxon>rosids</taxon>
        <taxon>fabids</taxon>
        <taxon>Fabales</taxon>
        <taxon>Fabaceae</taxon>
        <taxon>Cercidoideae</taxon>
        <taxon>Cercideae</taxon>
        <taxon>Bauhiniinae</taxon>
        <taxon>Bauhinia</taxon>
    </lineage>
</organism>
<keyword evidence="2" id="KW-1185">Reference proteome</keyword>
<reference evidence="1 2" key="1">
    <citation type="journal article" date="2022" name="DNA Res.">
        <title>Chromosomal-level genome assembly of the orchid tree Bauhinia variegata (Leguminosae; Cercidoideae) supports the allotetraploid origin hypothesis of Bauhinia.</title>
        <authorList>
            <person name="Zhong Y."/>
            <person name="Chen Y."/>
            <person name="Zheng D."/>
            <person name="Pang J."/>
            <person name="Liu Y."/>
            <person name="Luo S."/>
            <person name="Meng S."/>
            <person name="Qian L."/>
            <person name="Wei D."/>
            <person name="Dai S."/>
            <person name="Zhou R."/>
        </authorList>
    </citation>
    <scope>NUCLEOTIDE SEQUENCE [LARGE SCALE GENOMIC DNA]</scope>
    <source>
        <strain evidence="1">BV-YZ2020</strain>
    </source>
</reference>
<comment type="caution">
    <text evidence="1">The sequence shown here is derived from an EMBL/GenBank/DDBJ whole genome shotgun (WGS) entry which is preliminary data.</text>
</comment>
<evidence type="ECO:0000313" key="2">
    <source>
        <dbReference type="Proteomes" id="UP000828941"/>
    </source>
</evidence>
<sequence>MAALQKHEVEEDQNPRNVDLSLNGGGAGGGDFTTGNVKGPKEEPETEEGSPEAVRVMPVAVHVPTGMSVQVSKALGQPQKRASTKDRHTKVEGRGRRIRMPATCAARIFQLTRELGHKSDGETIRWLLEHAEPAIIAATGTGTIPAIAMSVNGTLKIPTTPSSTTTNNSISNTNNSDPGDPPGKKKRKRPANSVYIDVNDGVSVSAGLAPISTTTTVATKPITATTAISEQATPLAQGLLPMWAIPSNAIVPAGTFFVVPPMASVAGPSNQPQFFTIPGNAAPLINISARPISAFVSSMANIVTPIQLQASSAATTTPCSAAPASKPATKATVTSSSSSGTTTSTTPTQMLRDFSLEIYDKQELQFMSRSSKH</sequence>